<dbReference type="AlphaFoldDB" id="A0A3E2WMP0"/>
<reference evidence="2 3" key="1">
    <citation type="submission" date="2018-08" db="EMBL/GenBank/DDBJ databases">
        <title>A genome reference for cultivated species of the human gut microbiota.</title>
        <authorList>
            <person name="Zou Y."/>
            <person name="Xue W."/>
            <person name="Luo G."/>
        </authorList>
    </citation>
    <scope>NUCLEOTIDE SEQUENCE [LARGE SCALE GENOMIC DNA]</scope>
    <source>
        <strain evidence="2 3">AF19-21</strain>
    </source>
</reference>
<accession>A0A3E2WMP0</accession>
<gene>
    <name evidence="2" type="ORF">DWX41_17495</name>
</gene>
<keyword evidence="1" id="KW-0812">Transmembrane</keyword>
<feature type="transmembrane region" description="Helical" evidence="1">
    <location>
        <begin position="29"/>
        <end position="47"/>
    </location>
</feature>
<keyword evidence="1" id="KW-0472">Membrane</keyword>
<feature type="transmembrane region" description="Helical" evidence="1">
    <location>
        <begin position="6"/>
        <end position="22"/>
    </location>
</feature>
<dbReference type="Proteomes" id="UP000261111">
    <property type="component" value="Unassembled WGS sequence"/>
</dbReference>
<sequence length="299" mass="35323">MIWILIINTCLALVYFLYRGVWKKEYRKAVLLTVFMILTPVVGTIFLSCSELFNFILFHKRDGLLNEEELSFSKKRTRMIIGDDIEKEIDRVPIEEALMISDTMNRRQLFLEVLKRPDVEEYMGGIQNAMAQEDSEVVHYAASYITDTIAKYKDTEKRLRTIYEESKESDTLLLYLQFCDNMLHKKVFSEPEQKIYLNFFEGYMEELYQKDKTKVNGNMLADIIELRNEYQDAGGIEKWVKRAEDIMEQDLAAAKEVLKYYFKIRNRSGFSEAVRRIKESSLVLDSELLEWVRFYPSDG</sequence>
<organism evidence="2 3">
    <name type="scientific">Hungatella hathewayi</name>
    <dbReference type="NCBI Taxonomy" id="154046"/>
    <lineage>
        <taxon>Bacteria</taxon>
        <taxon>Bacillati</taxon>
        <taxon>Bacillota</taxon>
        <taxon>Clostridia</taxon>
        <taxon>Lachnospirales</taxon>
        <taxon>Lachnospiraceae</taxon>
        <taxon>Hungatella</taxon>
    </lineage>
</organism>
<evidence type="ECO:0000313" key="3">
    <source>
        <dbReference type="Proteomes" id="UP000261111"/>
    </source>
</evidence>
<proteinExistence type="predicted"/>
<keyword evidence="1" id="KW-1133">Transmembrane helix</keyword>
<name>A0A3E2WMP0_9FIRM</name>
<comment type="caution">
    <text evidence="2">The sequence shown here is derived from an EMBL/GenBank/DDBJ whole genome shotgun (WGS) entry which is preliminary data.</text>
</comment>
<evidence type="ECO:0000256" key="1">
    <source>
        <dbReference type="SAM" id="Phobius"/>
    </source>
</evidence>
<evidence type="ECO:0000313" key="2">
    <source>
        <dbReference type="EMBL" id="RGC27841.1"/>
    </source>
</evidence>
<dbReference type="EMBL" id="QVIA01000022">
    <property type="protein sequence ID" value="RGC27841.1"/>
    <property type="molecule type" value="Genomic_DNA"/>
</dbReference>
<protein>
    <submittedName>
        <fullName evidence="2">Uncharacterized protein</fullName>
    </submittedName>
</protein>